<evidence type="ECO:0000313" key="2">
    <source>
        <dbReference type="EMBL" id="KZT36904.1"/>
    </source>
</evidence>
<feature type="compositionally biased region" description="Basic and acidic residues" evidence="1">
    <location>
        <begin position="13"/>
        <end position="23"/>
    </location>
</feature>
<reference evidence="2 3" key="1">
    <citation type="journal article" date="2016" name="Mol. Biol. Evol.">
        <title>Comparative Genomics of Early-Diverging Mushroom-Forming Fungi Provides Insights into the Origins of Lignocellulose Decay Capabilities.</title>
        <authorList>
            <person name="Nagy L.G."/>
            <person name="Riley R."/>
            <person name="Tritt A."/>
            <person name="Adam C."/>
            <person name="Daum C."/>
            <person name="Floudas D."/>
            <person name="Sun H."/>
            <person name="Yadav J.S."/>
            <person name="Pangilinan J."/>
            <person name="Larsson K.H."/>
            <person name="Matsuura K."/>
            <person name="Barry K."/>
            <person name="Labutti K."/>
            <person name="Kuo R."/>
            <person name="Ohm R.A."/>
            <person name="Bhattacharya S.S."/>
            <person name="Shirouzu T."/>
            <person name="Yoshinaga Y."/>
            <person name="Martin F.M."/>
            <person name="Grigoriev I.V."/>
            <person name="Hibbett D.S."/>
        </authorList>
    </citation>
    <scope>NUCLEOTIDE SEQUENCE [LARGE SCALE GENOMIC DNA]</scope>
    <source>
        <strain evidence="2 3">HHB10207 ss-3</strain>
    </source>
</reference>
<organism evidence="2 3">
    <name type="scientific">Sistotremastrum suecicum HHB10207 ss-3</name>
    <dbReference type="NCBI Taxonomy" id="1314776"/>
    <lineage>
        <taxon>Eukaryota</taxon>
        <taxon>Fungi</taxon>
        <taxon>Dikarya</taxon>
        <taxon>Basidiomycota</taxon>
        <taxon>Agaricomycotina</taxon>
        <taxon>Agaricomycetes</taxon>
        <taxon>Sistotremastrales</taxon>
        <taxon>Sistotremastraceae</taxon>
        <taxon>Sistotremastrum</taxon>
    </lineage>
</organism>
<evidence type="ECO:0000256" key="1">
    <source>
        <dbReference type="SAM" id="MobiDB-lite"/>
    </source>
</evidence>
<feature type="region of interest" description="Disordered" evidence="1">
    <location>
        <begin position="13"/>
        <end position="34"/>
    </location>
</feature>
<protein>
    <submittedName>
        <fullName evidence="2">Uncharacterized protein</fullName>
    </submittedName>
</protein>
<dbReference type="EMBL" id="KV428096">
    <property type="protein sequence ID" value="KZT36904.1"/>
    <property type="molecule type" value="Genomic_DNA"/>
</dbReference>
<proteinExistence type="predicted"/>
<dbReference type="Proteomes" id="UP000076798">
    <property type="component" value="Unassembled WGS sequence"/>
</dbReference>
<accession>A0A166BZ98</accession>
<gene>
    <name evidence="2" type="ORF">SISSUDRAFT_915214</name>
</gene>
<name>A0A166BZ98_9AGAM</name>
<sequence length="122" mass="13856">MATIGSIDRIERIKREDQHDRRSQLPKPRTRSLPDGSISQILLLMRHLITLILSCSPLVFSDFRSDWWVRSTSSIAIGPDVELSIERSEASKSNTLLRSSRILRPNQGSIQLSSRLPSTIFN</sequence>
<keyword evidence="3" id="KW-1185">Reference proteome</keyword>
<dbReference type="AlphaFoldDB" id="A0A166BZ98"/>
<evidence type="ECO:0000313" key="3">
    <source>
        <dbReference type="Proteomes" id="UP000076798"/>
    </source>
</evidence>